<feature type="region of interest" description="Disordered" evidence="2">
    <location>
        <begin position="198"/>
        <end position="241"/>
    </location>
</feature>
<feature type="domain" description="Integrase catalytic" evidence="3">
    <location>
        <begin position="435"/>
        <end position="542"/>
    </location>
</feature>
<dbReference type="InterPro" id="IPR012337">
    <property type="entry name" value="RNaseH-like_sf"/>
</dbReference>
<evidence type="ECO:0000256" key="2">
    <source>
        <dbReference type="SAM" id="MobiDB-lite"/>
    </source>
</evidence>
<dbReference type="GO" id="GO:0015074">
    <property type="term" value="P:DNA integration"/>
    <property type="evidence" value="ECO:0007669"/>
    <property type="project" value="InterPro"/>
</dbReference>
<proteinExistence type="predicted"/>
<dbReference type="Pfam" id="PF14223">
    <property type="entry name" value="Retrotran_gag_2"/>
    <property type="match status" value="1"/>
</dbReference>
<dbReference type="PANTHER" id="PTHR47481:SF31">
    <property type="entry name" value="OS01G0873500 PROTEIN"/>
    <property type="match status" value="1"/>
</dbReference>
<organism evidence="4 5">
    <name type="scientific">Pyrus ussuriensis x Pyrus communis</name>
    <dbReference type="NCBI Taxonomy" id="2448454"/>
    <lineage>
        <taxon>Eukaryota</taxon>
        <taxon>Viridiplantae</taxon>
        <taxon>Streptophyta</taxon>
        <taxon>Embryophyta</taxon>
        <taxon>Tracheophyta</taxon>
        <taxon>Spermatophyta</taxon>
        <taxon>Magnoliopsida</taxon>
        <taxon>eudicotyledons</taxon>
        <taxon>Gunneridae</taxon>
        <taxon>Pentapetalae</taxon>
        <taxon>rosids</taxon>
        <taxon>fabids</taxon>
        <taxon>Rosales</taxon>
        <taxon>Rosaceae</taxon>
        <taxon>Amygdaloideae</taxon>
        <taxon>Maleae</taxon>
        <taxon>Pyrus</taxon>
    </lineage>
</organism>
<dbReference type="InterPro" id="IPR054722">
    <property type="entry name" value="PolX-like_BBD"/>
</dbReference>
<evidence type="ECO:0000256" key="1">
    <source>
        <dbReference type="ARBA" id="ARBA00022750"/>
    </source>
</evidence>
<sequence length="812" mass="92011">MTNEKTSFLPLQSLISPPKSVFSLQNLDRQWQKCPPPFLLNQSGISIAVPNLDFEIWFEKDQNILIWLNSILSEDLIPFTVGVTSSRELWQILEQRFGGVSVTHIHQLQSRLHEIQKGDLSISDYLQRIKGISDALMAAGAPVSELDLIAVTLNSLSDDYESFIDSIMLRISSTSLDELHGLLMNKELFMHRKKKAHSFNRNNFQRNNRGRSNFQKNNRGRDNYRGNYNNSGPGNGSFHHNTGNYNRNSGGFNRTSGNRSPCQICNSFDHEALDCYARMNHAFTGKIPPAKLAAICANTASSSQPTWLLDSRATAHVTNDISAISSPIPYFGEDKVYAGDGQGMPIHHTSSSILQTPHAAFRLDNVLHVPLMQFNLLSAYQFLRDNYCSLTLDSDGSVIKNRSTGKMLFHGPVKDGFYPLQDCAIGKNHKLLFSSSTTTVSNRLDLIHGDVWRPYPVSSVSGYKYYVLFVDEYSKYSWMFPLQNKSEFFSTFVNFKAYVENLLGNKIKIFRTDLGGEFTGSAFTFFLLQHGCKWVFKIKRKPDGSIDRCKARLVAKGFHQQEGNDFKETFSPVAKPVTIRILLTLAVQYDWFLHQLDISNAFLHGNLQEDVFMQQPVGFIDPFKPSYVCKLQKSLYGLKQAPRVWYDKLFQALVSLGFTNSKSDCSLFVKLQPFPVLVLQPTVARSSTEVEYRSLAHTTAELTCICKIFRDVALHLTTIPTLWCDNVSTISLASNPVFHAHTKHVEIDYHYIRELVLAKLLQVQYLNTQYQVADIHTKSLSKAWFQYLHSKLCLGSPPFSLKGCKEAHIAYI</sequence>
<keyword evidence="5" id="KW-1185">Reference proteome</keyword>
<dbReference type="SUPFAM" id="SSF56672">
    <property type="entry name" value="DNA/RNA polymerases"/>
    <property type="match status" value="1"/>
</dbReference>
<dbReference type="CDD" id="cd09272">
    <property type="entry name" value="RNase_HI_RT_Ty1"/>
    <property type="match status" value="1"/>
</dbReference>
<accession>A0A5N5IN38</accession>
<reference evidence="4 5" key="1">
    <citation type="submission" date="2019-09" db="EMBL/GenBank/DDBJ databases">
        <authorList>
            <person name="Ou C."/>
        </authorList>
    </citation>
    <scope>NUCLEOTIDE SEQUENCE [LARGE SCALE GENOMIC DNA]</scope>
    <source>
        <strain evidence="4">S2</strain>
        <tissue evidence="4">Leaf</tissue>
    </source>
</reference>
<evidence type="ECO:0000313" key="5">
    <source>
        <dbReference type="Proteomes" id="UP000327157"/>
    </source>
</evidence>
<name>A0A5N5IN38_9ROSA</name>
<dbReference type="InterPro" id="IPR043502">
    <property type="entry name" value="DNA/RNA_pol_sf"/>
</dbReference>
<reference evidence="4 5" key="3">
    <citation type="submission" date="2019-11" db="EMBL/GenBank/DDBJ databases">
        <title>A de novo genome assembly of a pear dwarfing rootstock.</title>
        <authorList>
            <person name="Wang F."/>
            <person name="Wang J."/>
            <person name="Li S."/>
            <person name="Zhang Y."/>
            <person name="Fang M."/>
            <person name="Ma L."/>
            <person name="Zhao Y."/>
            <person name="Jiang S."/>
        </authorList>
    </citation>
    <scope>NUCLEOTIDE SEQUENCE [LARGE SCALE GENOMIC DNA]</scope>
    <source>
        <strain evidence="4">S2</strain>
        <tissue evidence="4">Leaf</tissue>
    </source>
</reference>
<dbReference type="SUPFAM" id="SSF53098">
    <property type="entry name" value="Ribonuclease H-like"/>
    <property type="match status" value="1"/>
</dbReference>
<dbReference type="InterPro" id="IPR036397">
    <property type="entry name" value="RNaseH_sf"/>
</dbReference>
<dbReference type="EMBL" id="SMOL01000004">
    <property type="protein sequence ID" value="KAB2636404.1"/>
    <property type="molecule type" value="Genomic_DNA"/>
</dbReference>
<reference evidence="5" key="2">
    <citation type="submission" date="2019-10" db="EMBL/GenBank/DDBJ databases">
        <title>A de novo genome assembly of a pear dwarfing rootstock.</title>
        <authorList>
            <person name="Wang F."/>
            <person name="Wang J."/>
            <person name="Li S."/>
            <person name="Zhang Y."/>
            <person name="Fang M."/>
            <person name="Ma L."/>
            <person name="Zhao Y."/>
            <person name="Jiang S."/>
        </authorList>
    </citation>
    <scope>NUCLEOTIDE SEQUENCE [LARGE SCALE GENOMIC DNA]</scope>
</reference>
<dbReference type="GO" id="GO:0004190">
    <property type="term" value="F:aspartic-type endopeptidase activity"/>
    <property type="evidence" value="ECO:0007669"/>
    <property type="project" value="UniProtKB-KW"/>
</dbReference>
<dbReference type="InterPro" id="IPR013103">
    <property type="entry name" value="RVT_2"/>
</dbReference>
<keyword evidence="1" id="KW-0645">Protease</keyword>
<dbReference type="Proteomes" id="UP000327157">
    <property type="component" value="Chromosome 5"/>
</dbReference>
<dbReference type="PROSITE" id="PS50994">
    <property type="entry name" value="INTEGRASE"/>
    <property type="match status" value="1"/>
</dbReference>
<keyword evidence="1" id="KW-0378">Hydrolase</keyword>
<dbReference type="GO" id="GO:0003676">
    <property type="term" value="F:nucleic acid binding"/>
    <property type="evidence" value="ECO:0007669"/>
    <property type="project" value="InterPro"/>
</dbReference>
<dbReference type="Pfam" id="PF22936">
    <property type="entry name" value="Pol_BBD"/>
    <property type="match status" value="1"/>
</dbReference>
<evidence type="ECO:0000313" key="4">
    <source>
        <dbReference type="EMBL" id="KAB2636404.1"/>
    </source>
</evidence>
<gene>
    <name evidence="4" type="ORF">D8674_026938</name>
</gene>
<dbReference type="PANTHER" id="PTHR47481">
    <property type="match status" value="1"/>
</dbReference>
<dbReference type="OrthoDB" id="39620at2759"/>
<protein>
    <recommendedName>
        <fullName evidence="3">Integrase catalytic domain-containing protein</fullName>
    </recommendedName>
</protein>
<keyword evidence="1" id="KW-0064">Aspartyl protease</keyword>
<dbReference type="InterPro" id="IPR001584">
    <property type="entry name" value="Integrase_cat-core"/>
</dbReference>
<dbReference type="Pfam" id="PF07727">
    <property type="entry name" value="RVT_2"/>
    <property type="match status" value="1"/>
</dbReference>
<comment type="caution">
    <text evidence="4">The sequence shown here is derived from an EMBL/GenBank/DDBJ whole genome shotgun (WGS) entry which is preliminary data.</text>
</comment>
<feature type="compositionally biased region" description="Low complexity" evidence="2">
    <location>
        <begin position="199"/>
        <end position="217"/>
    </location>
</feature>
<dbReference type="AlphaFoldDB" id="A0A5N5IN38"/>
<dbReference type="Gene3D" id="3.30.420.10">
    <property type="entry name" value="Ribonuclease H-like superfamily/Ribonuclease H"/>
    <property type="match status" value="1"/>
</dbReference>
<evidence type="ECO:0000259" key="3">
    <source>
        <dbReference type="PROSITE" id="PS50994"/>
    </source>
</evidence>